<feature type="non-terminal residue" evidence="10">
    <location>
        <position position="891"/>
    </location>
</feature>
<dbReference type="Pfam" id="PF00069">
    <property type="entry name" value="Pkinase"/>
    <property type="match status" value="1"/>
</dbReference>
<dbReference type="PROSITE" id="PS50011">
    <property type="entry name" value="PROTEIN_KINASE_DOM"/>
    <property type="match status" value="1"/>
</dbReference>
<evidence type="ECO:0000256" key="6">
    <source>
        <dbReference type="ARBA" id="ARBA00022840"/>
    </source>
</evidence>
<dbReference type="SUPFAM" id="SSF52540">
    <property type="entry name" value="P-loop containing nucleoside triphosphate hydrolases"/>
    <property type="match status" value="1"/>
</dbReference>
<dbReference type="InterPro" id="IPR000719">
    <property type="entry name" value="Prot_kinase_dom"/>
</dbReference>
<evidence type="ECO:0000256" key="2">
    <source>
        <dbReference type="ARBA" id="ARBA00022527"/>
    </source>
</evidence>
<sequence length="891" mass="103866">MSIKDLRHLKQITSGRFGKIFEDTKNEEILYKIGAPEDREILRNQFFLLKSLDSPNFAKVYEWIENKEFCGYSIERIIWPQINIWGKDITREGGKKYEMVKSVLLNILDAIQYMHKKGVIHGDLKPSHIFVSKDGEIKIIDPGYDPDILTPAYAAPEALLGEVTESSDIYSIGIIFYEILTGKVAYPGSIQEIIEKKFNEELPPLPSIDKFIPPVLDDLLFRMISPKAEMRYRNIDEIWMDIRLKKGIKVRTSFIPVFVDREEELNFFERALSEEEPRIMFIIGKKGIGKTSLLHQMKIRALQNGISVRMLGARDFSDWNVKSTDKNVILIDEPENIERIIQILRDKKDIIPFSNILIVITSYNPPNLGEDFPLEKRAFELKPLKRDDIVEISTLNFPNLKNRGRLIEFISERSEGNPLLIYILFHSLCKNGLIERTGNEYEFKVNEAKLTEAEVPGILKLRADELSREEKKLAKHLSIFGIPVDIGFIESVGLPRPYLVLMQLVSRGILTKKGGKVFFNNEWMREYFFKLLKRDEKKNIHRLIASSKVIRDPEILYRSQEILGMTGEAVRSLWRAARERIKAGDYKAGLKFLKKSLKLKNDRLLSIIVARLYDLTGDFGNAASMYHSLQKGFPDKPFFLFKEGMNLRRIGENKRAESIFKGLLKRKIIPFRQRVIYEYGRLLLAEKQGDKAEKLIESIKGKYTIPGISYLKALIYYEKKAFEDAITVCKDALKKNYSDMYKKAFLNLIGISFQGLEKYEESIDYFKMCIELDRKINDRLNEAVHRSNIGFSLLRLDRYSDAVTEIEDAIGVFRRLRNFELEKYALANLAIIFLRLGNWDELKKRIWDFEKCYKKEDILLREKLFYAHLYQGNFEEAKKLLNDLKKDRELF</sequence>
<proteinExistence type="predicted"/>
<evidence type="ECO:0000256" key="1">
    <source>
        <dbReference type="ARBA" id="ARBA00012513"/>
    </source>
</evidence>
<evidence type="ECO:0000256" key="7">
    <source>
        <dbReference type="ARBA" id="ARBA00047899"/>
    </source>
</evidence>
<gene>
    <name evidence="10" type="ORF">ENL19_02495</name>
</gene>
<dbReference type="InterPro" id="IPR027417">
    <property type="entry name" value="P-loop_NTPase"/>
</dbReference>
<name>A0A7C5HFZ4_UNCW3</name>
<dbReference type="SUPFAM" id="SSF48452">
    <property type="entry name" value="TPR-like"/>
    <property type="match status" value="1"/>
</dbReference>
<organism evidence="10">
    <name type="scientific">candidate division WOR-3 bacterium</name>
    <dbReference type="NCBI Taxonomy" id="2052148"/>
    <lineage>
        <taxon>Bacteria</taxon>
        <taxon>Bacteria division WOR-3</taxon>
    </lineage>
</organism>
<keyword evidence="5" id="KW-0418">Kinase</keyword>
<dbReference type="AlphaFoldDB" id="A0A7C5HFZ4"/>
<evidence type="ECO:0000313" key="10">
    <source>
        <dbReference type="EMBL" id="HHE04914.1"/>
    </source>
</evidence>
<reference evidence="10" key="1">
    <citation type="journal article" date="2020" name="mSystems">
        <title>Genome- and Community-Level Interaction Insights into Carbon Utilization and Element Cycling Functions of Hydrothermarchaeota in Hydrothermal Sediment.</title>
        <authorList>
            <person name="Zhou Z."/>
            <person name="Liu Y."/>
            <person name="Xu W."/>
            <person name="Pan J."/>
            <person name="Luo Z.H."/>
            <person name="Li M."/>
        </authorList>
    </citation>
    <scope>NUCLEOTIDE SEQUENCE [LARGE SCALE GENOMIC DNA]</scope>
    <source>
        <strain evidence="10">HyVt-74</strain>
    </source>
</reference>
<dbReference type="EC" id="2.7.11.1" evidence="1"/>
<dbReference type="SUPFAM" id="SSF56112">
    <property type="entry name" value="Protein kinase-like (PK-like)"/>
    <property type="match status" value="1"/>
</dbReference>
<keyword evidence="2" id="KW-0723">Serine/threonine-protein kinase</keyword>
<keyword evidence="6" id="KW-0067">ATP-binding</keyword>
<evidence type="ECO:0000256" key="4">
    <source>
        <dbReference type="ARBA" id="ARBA00022741"/>
    </source>
</evidence>
<keyword evidence="3" id="KW-0808">Transferase</keyword>
<dbReference type="Gene3D" id="3.40.50.300">
    <property type="entry name" value="P-loop containing nucleotide triphosphate hydrolases"/>
    <property type="match status" value="1"/>
</dbReference>
<dbReference type="EMBL" id="DRTB01000188">
    <property type="protein sequence ID" value="HHE04914.1"/>
    <property type="molecule type" value="Genomic_DNA"/>
</dbReference>
<dbReference type="GO" id="GO:0005737">
    <property type="term" value="C:cytoplasm"/>
    <property type="evidence" value="ECO:0007669"/>
    <property type="project" value="TreeGrafter"/>
</dbReference>
<comment type="caution">
    <text evidence="10">The sequence shown here is derived from an EMBL/GenBank/DDBJ whole genome shotgun (WGS) entry which is preliminary data.</text>
</comment>
<dbReference type="GO" id="GO:0004674">
    <property type="term" value="F:protein serine/threonine kinase activity"/>
    <property type="evidence" value="ECO:0007669"/>
    <property type="project" value="UniProtKB-KW"/>
</dbReference>
<evidence type="ECO:0000259" key="9">
    <source>
        <dbReference type="PROSITE" id="PS50011"/>
    </source>
</evidence>
<dbReference type="InterPro" id="IPR011990">
    <property type="entry name" value="TPR-like_helical_dom_sf"/>
</dbReference>
<dbReference type="InterPro" id="IPR019734">
    <property type="entry name" value="TPR_rpt"/>
</dbReference>
<evidence type="ECO:0000256" key="8">
    <source>
        <dbReference type="ARBA" id="ARBA00048679"/>
    </source>
</evidence>
<dbReference type="InterPro" id="IPR053235">
    <property type="entry name" value="Ser_Thr_kinase"/>
</dbReference>
<dbReference type="CDD" id="cd14014">
    <property type="entry name" value="STKc_PknB_like"/>
    <property type="match status" value="1"/>
</dbReference>
<dbReference type="SMART" id="SM00028">
    <property type="entry name" value="TPR"/>
    <property type="match status" value="4"/>
</dbReference>
<comment type="catalytic activity">
    <reaction evidence="7">
        <text>L-threonyl-[protein] + ATP = O-phospho-L-threonyl-[protein] + ADP + H(+)</text>
        <dbReference type="Rhea" id="RHEA:46608"/>
        <dbReference type="Rhea" id="RHEA-COMP:11060"/>
        <dbReference type="Rhea" id="RHEA-COMP:11605"/>
        <dbReference type="ChEBI" id="CHEBI:15378"/>
        <dbReference type="ChEBI" id="CHEBI:30013"/>
        <dbReference type="ChEBI" id="CHEBI:30616"/>
        <dbReference type="ChEBI" id="CHEBI:61977"/>
        <dbReference type="ChEBI" id="CHEBI:456216"/>
        <dbReference type="EC" id="2.7.11.1"/>
    </reaction>
</comment>
<dbReference type="PANTHER" id="PTHR24361:SF433">
    <property type="entry name" value="PROTEIN KINASE DOMAIN-CONTAINING PROTEIN"/>
    <property type="match status" value="1"/>
</dbReference>
<dbReference type="InterPro" id="IPR011009">
    <property type="entry name" value="Kinase-like_dom_sf"/>
</dbReference>
<comment type="catalytic activity">
    <reaction evidence="8">
        <text>L-seryl-[protein] + ATP = O-phospho-L-seryl-[protein] + ADP + H(+)</text>
        <dbReference type="Rhea" id="RHEA:17989"/>
        <dbReference type="Rhea" id="RHEA-COMP:9863"/>
        <dbReference type="Rhea" id="RHEA-COMP:11604"/>
        <dbReference type="ChEBI" id="CHEBI:15378"/>
        <dbReference type="ChEBI" id="CHEBI:29999"/>
        <dbReference type="ChEBI" id="CHEBI:30616"/>
        <dbReference type="ChEBI" id="CHEBI:83421"/>
        <dbReference type="ChEBI" id="CHEBI:456216"/>
        <dbReference type="EC" id="2.7.11.1"/>
    </reaction>
</comment>
<dbReference type="Gene3D" id="1.10.510.10">
    <property type="entry name" value="Transferase(Phosphotransferase) domain 1"/>
    <property type="match status" value="1"/>
</dbReference>
<dbReference type="Gene3D" id="1.25.40.10">
    <property type="entry name" value="Tetratricopeptide repeat domain"/>
    <property type="match status" value="2"/>
</dbReference>
<dbReference type="GO" id="GO:0005524">
    <property type="term" value="F:ATP binding"/>
    <property type="evidence" value="ECO:0007669"/>
    <property type="project" value="UniProtKB-KW"/>
</dbReference>
<evidence type="ECO:0000256" key="3">
    <source>
        <dbReference type="ARBA" id="ARBA00022679"/>
    </source>
</evidence>
<dbReference type="PANTHER" id="PTHR24361">
    <property type="entry name" value="MITOGEN-ACTIVATED KINASE KINASE KINASE"/>
    <property type="match status" value="1"/>
</dbReference>
<feature type="domain" description="Protein kinase" evidence="9">
    <location>
        <begin position="6"/>
        <end position="244"/>
    </location>
</feature>
<keyword evidence="4" id="KW-0547">Nucleotide-binding</keyword>
<evidence type="ECO:0000256" key="5">
    <source>
        <dbReference type="ARBA" id="ARBA00022777"/>
    </source>
</evidence>
<dbReference type="Proteomes" id="UP000886110">
    <property type="component" value="Unassembled WGS sequence"/>
</dbReference>
<accession>A0A7C5HFZ4</accession>
<protein>
    <recommendedName>
        <fullName evidence="1">non-specific serine/threonine protein kinase</fullName>
        <ecNumber evidence="1">2.7.11.1</ecNumber>
    </recommendedName>
</protein>